<dbReference type="EMBL" id="CM010715">
    <property type="protein sequence ID" value="RZC48085.1"/>
    <property type="molecule type" value="Genomic_DNA"/>
</dbReference>
<dbReference type="OMA" id="WAIACKS"/>
<proteinExistence type="inferred from homology"/>
<keyword evidence="3" id="KW-0134">Cell wall</keyword>
<evidence type="ECO:0000256" key="6">
    <source>
        <dbReference type="ARBA" id="ARBA00023295"/>
    </source>
</evidence>
<evidence type="ECO:0000256" key="2">
    <source>
        <dbReference type="ARBA" id="ARBA00008834"/>
    </source>
</evidence>
<dbReference type="Proteomes" id="UP000316621">
    <property type="component" value="Chromosome 1"/>
</dbReference>
<dbReference type="InterPro" id="IPR006626">
    <property type="entry name" value="PbH1"/>
</dbReference>
<evidence type="ECO:0000256" key="5">
    <source>
        <dbReference type="ARBA" id="ARBA00022801"/>
    </source>
</evidence>
<dbReference type="SMART" id="SM00710">
    <property type="entry name" value="PbH1"/>
    <property type="match status" value="5"/>
</dbReference>
<evidence type="ECO:0000313" key="11">
    <source>
        <dbReference type="EMBL" id="RZC48085.1"/>
    </source>
</evidence>
<evidence type="ECO:0000256" key="3">
    <source>
        <dbReference type="ARBA" id="ARBA00022512"/>
    </source>
</evidence>
<organism evidence="11 12">
    <name type="scientific">Papaver somniferum</name>
    <name type="common">Opium poppy</name>
    <dbReference type="NCBI Taxonomy" id="3469"/>
    <lineage>
        <taxon>Eukaryota</taxon>
        <taxon>Viridiplantae</taxon>
        <taxon>Streptophyta</taxon>
        <taxon>Embryophyta</taxon>
        <taxon>Tracheophyta</taxon>
        <taxon>Spermatophyta</taxon>
        <taxon>Magnoliopsida</taxon>
        <taxon>Ranunculales</taxon>
        <taxon>Papaveraceae</taxon>
        <taxon>Papaveroideae</taxon>
        <taxon>Papaver</taxon>
    </lineage>
</organism>
<dbReference type="AlphaFoldDB" id="A0A4Y7IKU7"/>
<keyword evidence="10" id="KW-0732">Signal</keyword>
<dbReference type="InterPro" id="IPR000743">
    <property type="entry name" value="Glyco_hydro_28"/>
</dbReference>
<dbReference type="InterPro" id="IPR012334">
    <property type="entry name" value="Pectin_lyas_fold"/>
</dbReference>
<evidence type="ECO:0008006" key="13">
    <source>
        <dbReference type="Google" id="ProtNLM"/>
    </source>
</evidence>
<evidence type="ECO:0000256" key="1">
    <source>
        <dbReference type="ARBA" id="ARBA00004191"/>
    </source>
</evidence>
<name>A0A4Y7IKU7_PAPSO</name>
<gene>
    <name evidence="11" type="ORF">C5167_041033</name>
</gene>
<dbReference type="GO" id="GO:0071555">
    <property type="term" value="P:cell wall organization"/>
    <property type="evidence" value="ECO:0007669"/>
    <property type="project" value="UniProtKB-KW"/>
</dbReference>
<keyword evidence="12" id="KW-1185">Reference proteome</keyword>
<comment type="subcellular location">
    <subcellularLocation>
        <location evidence="1">Secreted</location>
        <location evidence="1">Cell wall</location>
    </subcellularLocation>
</comment>
<dbReference type="GO" id="GO:0005975">
    <property type="term" value="P:carbohydrate metabolic process"/>
    <property type="evidence" value="ECO:0007669"/>
    <property type="project" value="InterPro"/>
</dbReference>
<comment type="similarity">
    <text evidence="2 9">Belongs to the glycosyl hydrolase 28 family.</text>
</comment>
<dbReference type="PANTHER" id="PTHR31375">
    <property type="match status" value="1"/>
</dbReference>
<dbReference type="Gene3D" id="2.160.20.10">
    <property type="entry name" value="Single-stranded right-handed beta-helix, Pectin lyase-like"/>
    <property type="match status" value="1"/>
</dbReference>
<dbReference type="Pfam" id="PF00295">
    <property type="entry name" value="Glyco_hydro_28"/>
    <property type="match status" value="1"/>
</dbReference>
<keyword evidence="7" id="KW-0961">Cell wall biogenesis/degradation</keyword>
<evidence type="ECO:0000256" key="9">
    <source>
        <dbReference type="RuleBase" id="RU361169"/>
    </source>
</evidence>
<protein>
    <recommendedName>
        <fullName evidence="13">Pectate lyase superfamily protein domain-containing protein</fullName>
    </recommendedName>
</protein>
<evidence type="ECO:0000256" key="10">
    <source>
        <dbReference type="SAM" id="SignalP"/>
    </source>
</evidence>
<keyword evidence="4" id="KW-0964">Secreted</keyword>
<dbReference type="FunFam" id="2.160.20.10:FF:000004">
    <property type="entry name" value="Pectin lyase-like superfamily protein"/>
    <property type="match status" value="1"/>
</dbReference>
<evidence type="ECO:0000256" key="4">
    <source>
        <dbReference type="ARBA" id="ARBA00022525"/>
    </source>
</evidence>
<dbReference type="PROSITE" id="PS00502">
    <property type="entry name" value="POLYGALACTURONASE"/>
    <property type="match status" value="1"/>
</dbReference>
<feature type="signal peptide" evidence="10">
    <location>
        <begin position="1"/>
        <end position="30"/>
    </location>
</feature>
<dbReference type="STRING" id="3469.A0A4Y7IKU7"/>
<dbReference type="Gramene" id="RZC48085">
    <property type="protein sequence ID" value="RZC48085"/>
    <property type="gene ID" value="C5167_041033"/>
</dbReference>
<evidence type="ECO:0000256" key="7">
    <source>
        <dbReference type="ARBA" id="ARBA00023316"/>
    </source>
</evidence>
<evidence type="ECO:0000313" key="12">
    <source>
        <dbReference type="Proteomes" id="UP000316621"/>
    </source>
</evidence>
<accession>A0A4Y7IKU7</accession>
<reference evidence="11 12" key="1">
    <citation type="journal article" date="2018" name="Science">
        <title>The opium poppy genome and morphinan production.</title>
        <authorList>
            <person name="Guo L."/>
            <person name="Winzer T."/>
            <person name="Yang X."/>
            <person name="Li Y."/>
            <person name="Ning Z."/>
            <person name="He Z."/>
            <person name="Teodor R."/>
            <person name="Lu Y."/>
            <person name="Bowser T.A."/>
            <person name="Graham I.A."/>
            <person name="Ye K."/>
        </authorList>
    </citation>
    <scope>NUCLEOTIDE SEQUENCE [LARGE SCALE GENOMIC DNA]</scope>
    <source>
        <strain evidence="12">cv. HN1</strain>
        <tissue evidence="11">Leaves</tissue>
    </source>
</reference>
<feature type="chain" id="PRO_5021444125" description="Pectate lyase superfamily protein domain-containing protein" evidence="10">
    <location>
        <begin position="31"/>
        <end position="410"/>
    </location>
</feature>
<dbReference type="SUPFAM" id="SSF51126">
    <property type="entry name" value="Pectin lyase-like"/>
    <property type="match status" value="1"/>
</dbReference>
<feature type="active site" evidence="8">
    <location>
        <position position="249"/>
    </location>
</feature>
<keyword evidence="6 9" id="KW-0326">Glycosidase</keyword>
<evidence type="ECO:0000256" key="8">
    <source>
        <dbReference type="PROSITE-ProRule" id="PRU10052"/>
    </source>
</evidence>
<keyword evidence="5 9" id="KW-0378">Hydrolase</keyword>
<dbReference type="InterPro" id="IPR011050">
    <property type="entry name" value="Pectin_lyase_fold/virulence"/>
</dbReference>
<dbReference type="GO" id="GO:0004650">
    <property type="term" value="F:polygalacturonase activity"/>
    <property type="evidence" value="ECO:0007669"/>
    <property type="project" value="InterPro"/>
</dbReference>
<sequence>MAFQKRNNISLPSSTLFFITIPFLLSMINADTVIVNNVADFGAKADGKTDSSTAFLKAWAASCSSSKASTIYVPKKKYLIGPTIFLGPCKSSKITFRIDGILIAPDFKQMKSSVENWLKFDRVKGVSIIGGVLDGRGSSLYSCKLAKKACPRGPTSLGIFSSDDVTVQNLSSLNPKMFHIVVLASKNIFLDGVKIRAPEDSLNTDGIHVGKSTNVRVLNTGIKTGDDCISVGPGTENLWIERVTCGPGHGISIGSLGMGLEEEGVQNVTVKDVEFTGTQNGVRIKSWGRPSKGFVKGVVFKHAVMNNVHNPIVIDQNYCPQHEGCPGQHSGVQIRDVTFGNIKGTSASQVAMKFDCSDINPCKGIHVENIKLVYRLPQKQGEQQKPKPTESYCRNVKGITLGSVFPLLTC</sequence>